<dbReference type="SUPFAM" id="SSF141523">
    <property type="entry name" value="L,D-transpeptidase catalytic domain-like"/>
    <property type="match status" value="1"/>
</dbReference>
<keyword evidence="4 7" id="KW-0133">Cell shape</keyword>
<sequence>MRAFYQARQWQAAWDRKSEKVLLGTIGGALAHGLKPSLFLQEENLPQDKTARDEALTKAALRYADALARGYVDPKKVSDVYTIPRAKADVSAGLNQALQNGKLESWFASLPPQTDEYRALFAAHEDYIRRATDYRADPIPGGKAIKPGQKDKRLTAIATALTAIGYAPAQEAKPALPSRYTGPLVDSIKRLQGDLGLDADGIIGVDTIDALNLGPAGRARQLEIAMERLRWLQREPPETRIDVNTAATVLDYWRNGRHADRRNVVVGEPDKQTPQLQAPFSRLVANPKWRVPDSIAAKEIATKGSGWLAENNFAVENGRYVQQSGPKNSLGLVKFDMEDKQQIYLHDTPAKALFSQPERHRSHGCVRVENALEFAGLLASQDGVVPQLQKAFESQEEQWVKLKTEIPVRLLYHTVFWDGSRVQFRPDVYGLDDVVGAALGLIRGPVRKPWEHKGEDIGP</sequence>
<protein>
    <submittedName>
        <fullName evidence="9">L,D-transpeptidase family protein</fullName>
    </submittedName>
</protein>
<dbReference type="SUPFAM" id="SSF47090">
    <property type="entry name" value="PGBD-like"/>
    <property type="match status" value="1"/>
</dbReference>
<evidence type="ECO:0000256" key="3">
    <source>
        <dbReference type="ARBA" id="ARBA00022679"/>
    </source>
</evidence>
<dbReference type="CDD" id="cd16913">
    <property type="entry name" value="YkuD_like"/>
    <property type="match status" value="1"/>
</dbReference>
<gene>
    <name evidence="9" type="ORF">LZ538_06010</name>
</gene>
<accession>A0ABT0S1J7</accession>
<dbReference type="InterPro" id="IPR045380">
    <property type="entry name" value="LD_TPept_scaffold_dom"/>
</dbReference>
<dbReference type="Gene3D" id="1.10.101.10">
    <property type="entry name" value="PGBD-like superfamily/PGBD"/>
    <property type="match status" value="1"/>
</dbReference>
<dbReference type="Gene3D" id="2.40.440.10">
    <property type="entry name" value="L,D-transpeptidase catalytic domain-like"/>
    <property type="match status" value="1"/>
</dbReference>
<comment type="similarity">
    <text evidence="2">Belongs to the YkuD family.</text>
</comment>
<comment type="pathway">
    <text evidence="1 7">Cell wall biogenesis; peptidoglycan biosynthesis.</text>
</comment>
<dbReference type="InterPro" id="IPR005490">
    <property type="entry name" value="LD_TPept_cat_dom"/>
</dbReference>
<dbReference type="InterPro" id="IPR038063">
    <property type="entry name" value="Transpep_catalytic_dom"/>
</dbReference>
<keyword evidence="5 7" id="KW-0573">Peptidoglycan synthesis</keyword>
<feature type="active site" description="Proton donor/acceptor" evidence="7">
    <location>
        <position position="346"/>
    </location>
</feature>
<dbReference type="PANTHER" id="PTHR41533">
    <property type="entry name" value="L,D-TRANSPEPTIDASE HI_1667-RELATED"/>
    <property type="match status" value="1"/>
</dbReference>
<dbReference type="InterPro" id="IPR036366">
    <property type="entry name" value="PGBDSf"/>
</dbReference>
<evidence type="ECO:0000256" key="2">
    <source>
        <dbReference type="ARBA" id="ARBA00005992"/>
    </source>
</evidence>
<dbReference type="InterPro" id="IPR036365">
    <property type="entry name" value="PGBD-like_sf"/>
</dbReference>
<feature type="active site" description="Nucleophile" evidence="7">
    <location>
        <position position="365"/>
    </location>
</feature>
<comment type="caution">
    <text evidence="9">The sequence shown here is derived from an EMBL/GenBank/DDBJ whole genome shotgun (WGS) entry which is preliminary data.</text>
</comment>
<keyword evidence="10" id="KW-1185">Reference proteome</keyword>
<dbReference type="EMBL" id="JAMGBE010000002">
    <property type="protein sequence ID" value="MCL6729611.1"/>
    <property type="molecule type" value="Genomic_DNA"/>
</dbReference>
<dbReference type="Proteomes" id="UP001165342">
    <property type="component" value="Unassembled WGS sequence"/>
</dbReference>
<evidence type="ECO:0000313" key="9">
    <source>
        <dbReference type="EMBL" id="MCL6729611.1"/>
    </source>
</evidence>
<name>A0ABT0S1J7_9SPHN</name>
<evidence type="ECO:0000256" key="7">
    <source>
        <dbReference type="PROSITE-ProRule" id="PRU01373"/>
    </source>
</evidence>
<evidence type="ECO:0000256" key="4">
    <source>
        <dbReference type="ARBA" id="ARBA00022960"/>
    </source>
</evidence>
<dbReference type="PROSITE" id="PS52029">
    <property type="entry name" value="LD_TPASE"/>
    <property type="match status" value="1"/>
</dbReference>
<reference evidence="9" key="1">
    <citation type="submission" date="2022-05" db="EMBL/GenBank/DDBJ databases">
        <authorList>
            <person name="Jo J.-H."/>
            <person name="Im W.-T."/>
        </authorList>
    </citation>
    <scope>NUCLEOTIDE SEQUENCE</scope>
    <source>
        <strain evidence="9">SE220</strain>
    </source>
</reference>
<organism evidence="9 10">
    <name type="scientific">Sphingomonas hankyongi</name>
    <dbReference type="NCBI Taxonomy" id="2908209"/>
    <lineage>
        <taxon>Bacteria</taxon>
        <taxon>Pseudomonadati</taxon>
        <taxon>Pseudomonadota</taxon>
        <taxon>Alphaproteobacteria</taxon>
        <taxon>Sphingomonadales</taxon>
        <taxon>Sphingomonadaceae</taxon>
        <taxon>Sphingomonas</taxon>
    </lineage>
</organism>
<keyword evidence="3" id="KW-0808">Transferase</keyword>
<evidence type="ECO:0000256" key="1">
    <source>
        <dbReference type="ARBA" id="ARBA00004752"/>
    </source>
</evidence>
<evidence type="ECO:0000259" key="8">
    <source>
        <dbReference type="PROSITE" id="PS52029"/>
    </source>
</evidence>
<evidence type="ECO:0000256" key="5">
    <source>
        <dbReference type="ARBA" id="ARBA00022984"/>
    </source>
</evidence>
<feature type="domain" description="L,D-TPase catalytic" evidence="8">
    <location>
        <begin position="239"/>
        <end position="389"/>
    </location>
</feature>
<dbReference type="PANTHER" id="PTHR41533:SF2">
    <property type="entry name" value="BLR7131 PROTEIN"/>
    <property type="match status" value="1"/>
</dbReference>
<dbReference type="InterPro" id="IPR052905">
    <property type="entry name" value="LD-transpeptidase_YkuD-like"/>
</dbReference>
<dbReference type="Pfam" id="PF03734">
    <property type="entry name" value="YkuD"/>
    <property type="match status" value="1"/>
</dbReference>
<keyword evidence="6 7" id="KW-0961">Cell wall biogenesis/degradation</keyword>
<evidence type="ECO:0000256" key="6">
    <source>
        <dbReference type="ARBA" id="ARBA00023316"/>
    </source>
</evidence>
<evidence type="ECO:0000313" key="10">
    <source>
        <dbReference type="Proteomes" id="UP001165342"/>
    </source>
</evidence>
<dbReference type="Pfam" id="PF20142">
    <property type="entry name" value="Scaffold"/>
    <property type="match status" value="1"/>
</dbReference>
<proteinExistence type="inferred from homology"/>
<dbReference type="RefSeq" id="WP_249831097.1">
    <property type="nucleotide sequence ID" value="NZ_JAMGBE010000002.1"/>
</dbReference>